<dbReference type="PANTHER" id="PTHR41142">
    <property type="entry name" value="SI:DKEY-16J16.4"/>
    <property type="match status" value="1"/>
</dbReference>
<dbReference type="Proteomes" id="UP001208570">
    <property type="component" value="Unassembled WGS sequence"/>
</dbReference>
<sequence length="379" mass="42714">MSLRVCVRRLPTAASTDPAFRTRGRARDPDTSIYAFLARRDMEMWKLLTQKFKAQSLNEVQPFRREEVEDHDSGTESDEENAELQAIEEAAMQSKRDQENYKPQVQPSLAHFTMTSSAGYHHQSPMQSSASPISSMSKRPFQLVNQSNVCFQPLSHHRHPHHHHHPAGCGQYYNTHLDRESPAGSSDYERCSLDYEPSSSAEFDRHSSEDELTIINCTNHELHPEKRKWSQVNRCNSCDDSSGSSDEELRDLFGEPKPLNFSSSPPKGVPKLGQTLPPPPPAPLFLANLSPKTVRLCSVSPRKRHRQTNSSDVSDATVIQRPCLDFEKMQVSTRFFTILGAADVAFLVLLGPFVSCRVCVCVCVCVCVMPELDELYHDV</sequence>
<feature type="region of interest" description="Disordered" evidence="1">
    <location>
        <begin position="233"/>
        <end position="275"/>
    </location>
</feature>
<proteinExistence type="predicted"/>
<reference evidence="2" key="1">
    <citation type="journal article" date="2023" name="Mol. Biol. Evol.">
        <title>Third-Generation Sequencing Reveals the Adaptive Role of the Epigenome in Three Deep-Sea Polychaetes.</title>
        <authorList>
            <person name="Perez M."/>
            <person name="Aroh O."/>
            <person name="Sun Y."/>
            <person name="Lan Y."/>
            <person name="Juniper S.K."/>
            <person name="Young C.R."/>
            <person name="Angers B."/>
            <person name="Qian P.Y."/>
        </authorList>
    </citation>
    <scope>NUCLEOTIDE SEQUENCE</scope>
    <source>
        <strain evidence="2">P08H-3</strain>
    </source>
</reference>
<accession>A0AAD9JWV1</accession>
<evidence type="ECO:0000313" key="2">
    <source>
        <dbReference type="EMBL" id="KAK2160848.1"/>
    </source>
</evidence>
<dbReference type="AlphaFoldDB" id="A0AAD9JWV1"/>
<comment type="caution">
    <text evidence="2">The sequence shown here is derived from an EMBL/GenBank/DDBJ whole genome shotgun (WGS) entry which is preliminary data.</text>
</comment>
<feature type="compositionally biased region" description="Low complexity" evidence="1">
    <location>
        <begin position="233"/>
        <end position="244"/>
    </location>
</feature>
<gene>
    <name evidence="2" type="ORF">LSH36_126g04005</name>
</gene>
<dbReference type="EMBL" id="JAODUP010000126">
    <property type="protein sequence ID" value="KAK2160848.1"/>
    <property type="molecule type" value="Genomic_DNA"/>
</dbReference>
<keyword evidence="3" id="KW-1185">Reference proteome</keyword>
<organism evidence="2 3">
    <name type="scientific">Paralvinella palmiformis</name>
    <dbReference type="NCBI Taxonomy" id="53620"/>
    <lineage>
        <taxon>Eukaryota</taxon>
        <taxon>Metazoa</taxon>
        <taxon>Spiralia</taxon>
        <taxon>Lophotrochozoa</taxon>
        <taxon>Annelida</taxon>
        <taxon>Polychaeta</taxon>
        <taxon>Sedentaria</taxon>
        <taxon>Canalipalpata</taxon>
        <taxon>Terebellida</taxon>
        <taxon>Terebelliformia</taxon>
        <taxon>Alvinellidae</taxon>
        <taxon>Paralvinella</taxon>
    </lineage>
</organism>
<name>A0AAD9JWV1_9ANNE</name>
<evidence type="ECO:0000256" key="1">
    <source>
        <dbReference type="SAM" id="MobiDB-lite"/>
    </source>
</evidence>
<dbReference type="PANTHER" id="PTHR41142:SF1">
    <property type="entry name" value="SI:DKEY-16J16.4"/>
    <property type="match status" value="1"/>
</dbReference>
<evidence type="ECO:0000313" key="3">
    <source>
        <dbReference type="Proteomes" id="UP001208570"/>
    </source>
</evidence>
<protein>
    <submittedName>
        <fullName evidence="2">Uncharacterized protein</fullName>
    </submittedName>
</protein>